<name>A0ABW4ZUB3_9BACL</name>
<gene>
    <name evidence="1" type="ORF">ACFSOY_04015</name>
</gene>
<dbReference type="EMBL" id="JBHUIO010000002">
    <property type="protein sequence ID" value="MFD2169185.1"/>
    <property type="molecule type" value="Genomic_DNA"/>
</dbReference>
<protein>
    <submittedName>
        <fullName evidence="1">Uncharacterized protein</fullName>
    </submittedName>
</protein>
<evidence type="ECO:0000313" key="2">
    <source>
        <dbReference type="Proteomes" id="UP001597343"/>
    </source>
</evidence>
<proteinExistence type="predicted"/>
<accession>A0ABW4ZUB3</accession>
<sequence>MSKLPPERTPSHFDESALHQLFRMQPEHLTHGQMVRRELFPRWEVIRPTGYNPVDAETKRIQELLAESNQQLH</sequence>
<dbReference type="RefSeq" id="WP_386044233.1">
    <property type="nucleotide sequence ID" value="NZ_JBHUIO010000002.1"/>
</dbReference>
<evidence type="ECO:0000313" key="1">
    <source>
        <dbReference type="EMBL" id="MFD2169185.1"/>
    </source>
</evidence>
<organism evidence="1 2">
    <name type="scientific">Tumebacillus lipolyticus</name>
    <dbReference type="NCBI Taxonomy" id="1280370"/>
    <lineage>
        <taxon>Bacteria</taxon>
        <taxon>Bacillati</taxon>
        <taxon>Bacillota</taxon>
        <taxon>Bacilli</taxon>
        <taxon>Bacillales</taxon>
        <taxon>Alicyclobacillaceae</taxon>
        <taxon>Tumebacillus</taxon>
    </lineage>
</organism>
<comment type="caution">
    <text evidence="1">The sequence shown here is derived from an EMBL/GenBank/DDBJ whole genome shotgun (WGS) entry which is preliminary data.</text>
</comment>
<keyword evidence="2" id="KW-1185">Reference proteome</keyword>
<reference evidence="2" key="1">
    <citation type="journal article" date="2019" name="Int. J. Syst. Evol. Microbiol.">
        <title>The Global Catalogue of Microorganisms (GCM) 10K type strain sequencing project: providing services to taxonomists for standard genome sequencing and annotation.</title>
        <authorList>
            <consortium name="The Broad Institute Genomics Platform"/>
            <consortium name="The Broad Institute Genome Sequencing Center for Infectious Disease"/>
            <person name="Wu L."/>
            <person name="Ma J."/>
        </authorList>
    </citation>
    <scope>NUCLEOTIDE SEQUENCE [LARGE SCALE GENOMIC DNA]</scope>
    <source>
        <strain evidence="2">CGMCC 1.13574</strain>
    </source>
</reference>
<dbReference type="Proteomes" id="UP001597343">
    <property type="component" value="Unassembled WGS sequence"/>
</dbReference>